<gene>
    <name evidence="7" type="primary">xerD_2</name>
    <name evidence="7" type="ORF">DEAC_c07600</name>
</gene>
<evidence type="ECO:0000256" key="4">
    <source>
        <dbReference type="PROSITE-ProRule" id="PRU01248"/>
    </source>
</evidence>
<feature type="domain" description="Tyr recombinase" evidence="5">
    <location>
        <begin position="114"/>
        <end position="294"/>
    </location>
</feature>
<dbReference type="InterPro" id="IPR050090">
    <property type="entry name" value="Tyrosine_recombinase_XerCD"/>
</dbReference>
<feature type="domain" description="Core-binding (CB)" evidence="6">
    <location>
        <begin position="8"/>
        <end position="96"/>
    </location>
</feature>
<dbReference type="RefSeq" id="WP_047808673.1">
    <property type="nucleotide sequence ID" value="NZ_LDZY01000002.1"/>
</dbReference>
<evidence type="ECO:0000313" key="8">
    <source>
        <dbReference type="Proteomes" id="UP000036356"/>
    </source>
</evidence>
<dbReference type="InterPro" id="IPR025269">
    <property type="entry name" value="SAM-like_dom"/>
</dbReference>
<dbReference type="GO" id="GO:0003677">
    <property type="term" value="F:DNA binding"/>
    <property type="evidence" value="ECO:0007669"/>
    <property type="project" value="UniProtKB-UniRule"/>
</dbReference>
<keyword evidence="8" id="KW-1185">Reference proteome</keyword>
<dbReference type="SUPFAM" id="SSF56349">
    <property type="entry name" value="DNA breaking-rejoining enzymes"/>
    <property type="match status" value="1"/>
</dbReference>
<evidence type="ECO:0000256" key="1">
    <source>
        <dbReference type="ARBA" id="ARBA00008857"/>
    </source>
</evidence>
<dbReference type="CDD" id="cd00397">
    <property type="entry name" value="DNA_BRE_C"/>
    <property type="match status" value="1"/>
</dbReference>
<dbReference type="PATRIC" id="fig|476652.3.peg.776"/>
<dbReference type="Pfam" id="PF00589">
    <property type="entry name" value="Phage_integrase"/>
    <property type="match status" value="1"/>
</dbReference>
<keyword evidence="3" id="KW-0233">DNA recombination</keyword>
<evidence type="ECO:0000313" key="7">
    <source>
        <dbReference type="EMBL" id="KLU67546.1"/>
    </source>
</evidence>
<reference evidence="7 8" key="1">
    <citation type="submission" date="2015-06" db="EMBL/GenBank/DDBJ databases">
        <title>Draft genome of the moderately acidophilic sulfate reducer Candidatus Desulfosporosinus acididurans strain M1.</title>
        <authorList>
            <person name="Poehlein A."/>
            <person name="Petzsch P."/>
            <person name="Johnson B.D."/>
            <person name="Schloemann M."/>
            <person name="Daniel R."/>
            <person name="Muehling M."/>
        </authorList>
    </citation>
    <scope>NUCLEOTIDE SEQUENCE [LARGE SCALE GENOMIC DNA]</scope>
    <source>
        <strain evidence="7 8">M1</strain>
    </source>
</reference>
<dbReference type="AlphaFoldDB" id="A0A0J1ISB2"/>
<comment type="similarity">
    <text evidence="1">Belongs to the 'phage' integrase family.</text>
</comment>
<evidence type="ECO:0000256" key="3">
    <source>
        <dbReference type="ARBA" id="ARBA00023172"/>
    </source>
</evidence>
<dbReference type="EMBL" id="LDZY01000002">
    <property type="protein sequence ID" value="KLU67546.1"/>
    <property type="molecule type" value="Genomic_DNA"/>
</dbReference>
<dbReference type="Gene3D" id="1.10.443.10">
    <property type="entry name" value="Intergrase catalytic core"/>
    <property type="match status" value="1"/>
</dbReference>
<organism evidence="7 8">
    <name type="scientific">Desulfosporosinus acididurans</name>
    <dbReference type="NCBI Taxonomy" id="476652"/>
    <lineage>
        <taxon>Bacteria</taxon>
        <taxon>Bacillati</taxon>
        <taxon>Bacillota</taxon>
        <taxon>Clostridia</taxon>
        <taxon>Eubacteriales</taxon>
        <taxon>Desulfitobacteriaceae</taxon>
        <taxon>Desulfosporosinus</taxon>
    </lineage>
</organism>
<dbReference type="InterPro" id="IPR011010">
    <property type="entry name" value="DNA_brk_join_enz"/>
</dbReference>
<evidence type="ECO:0000259" key="5">
    <source>
        <dbReference type="PROSITE" id="PS51898"/>
    </source>
</evidence>
<evidence type="ECO:0000256" key="2">
    <source>
        <dbReference type="ARBA" id="ARBA00023125"/>
    </source>
</evidence>
<dbReference type="Gene3D" id="1.10.150.130">
    <property type="match status" value="1"/>
</dbReference>
<comment type="caution">
    <text evidence="7">The sequence shown here is derived from an EMBL/GenBank/DDBJ whole genome shotgun (WGS) entry which is preliminary data.</text>
</comment>
<dbReference type="InterPro" id="IPR002104">
    <property type="entry name" value="Integrase_catalytic"/>
</dbReference>
<dbReference type="PROSITE" id="PS51898">
    <property type="entry name" value="TYR_RECOMBINASE"/>
    <property type="match status" value="1"/>
</dbReference>
<proteinExistence type="inferred from homology"/>
<dbReference type="GO" id="GO:0006310">
    <property type="term" value="P:DNA recombination"/>
    <property type="evidence" value="ECO:0007669"/>
    <property type="project" value="UniProtKB-KW"/>
</dbReference>
<dbReference type="InterPro" id="IPR010998">
    <property type="entry name" value="Integrase_recombinase_N"/>
</dbReference>
<dbReference type="Pfam" id="PF13102">
    <property type="entry name" value="Phage_int_SAM_5"/>
    <property type="match status" value="1"/>
</dbReference>
<dbReference type="InterPro" id="IPR013762">
    <property type="entry name" value="Integrase-like_cat_sf"/>
</dbReference>
<dbReference type="InterPro" id="IPR044068">
    <property type="entry name" value="CB"/>
</dbReference>
<dbReference type="Proteomes" id="UP000036356">
    <property type="component" value="Unassembled WGS sequence"/>
</dbReference>
<sequence>MRILMKSKASISLKEGFKEVLQFSVVKNLSKATLKNYRKNYEYFEKFYGSERLLSEINDNTIRDYIIFLKENFQLQSIESVNTCLRYLRAMVNYWIELGYVKRVKIRMLKGDVKIKDAYTDDELKILLKKPNIKKCSFPEYRTWVVINFFVGTGCRVRTLVNIKIQDIDLDNAVIKYSVTKNRKHQIVPISKTLIKILDEYLKYRKGTQEDYAFCSETGTKLLETSVSHSVAKYNRKRGVSKTSVHLFRHTFAKGWILAGGDIFRLQKILGHSSIEIVKEYVNMFTDDLKQNFDQYNPLEKVTTDKKTIKIK</sequence>
<name>A0A0J1ISB2_9FIRM</name>
<dbReference type="PANTHER" id="PTHR30349:SF41">
    <property type="entry name" value="INTEGRASE_RECOMBINASE PROTEIN MJ0367-RELATED"/>
    <property type="match status" value="1"/>
</dbReference>
<protein>
    <submittedName>
        <fullName evidence="7">Tyrosine recombinase XerD</fullName>
    </submittedName>
</protein>
<keyword evidence="2 4" id="KW-0238">DNA-binding</keyword>
<dbReference type="STRING" id="476652.DEAC_c07600"/>
<dbReference type="GO" id="GO:0015074">
    <property type="term" value="P:DNA integration"/>
    <property type="evidence" value="ECO:0007669"/>
    <property type="project" value="InterPro"/>
</dbReference>
<dbReference type="PROSITE" id="PS51900">
    <property type="entry name" value="CB"/>
    <property type="match status" value="1"/>
</dbReference>
<accession>A0A0J1ISB2</accession>
<evidence type="ECO:0000259" key="6">
    <source>
        <dbReference type="PROSITE" id="PS51900"/>
    </source>
</evidence>
<dbReference type="PANTHER" id="PTHR30349">
    <property type="entry name" value="PHAGE INTEGRASE-RELATED"/>
    <property type="match status" value="1"/>
</dbReference>